<dbReference type="AlphaFoldDB" id="A0A3B1D3I9"/>
<dbReference type="GO" id="GO:0016628">
    <property type="term" value="F:oxidoreductase activity, acting on the CH-CH group of donors, NAD or NADP as acceptor"/>
    <property type="evidence" value="ECO:0007669"/>
    <property type="project" value="InterPro"/>
</dbReference>
<dbReference type="PIRSF" id="PIRSF000124">
    <property type="entry name" value="UDPglc_GDPman_dh"/>
    <property type="match status" value="1"/>
</dbReference>
<dbReference type="SUPFAM" id="SSF51735">
    <property type="entry name" value="NAD(P)-binding Rossmann-fold domains"/>
    <property type="match status" value="1"/>
</dbReference>
<dbReference type="PANTHER" id="PTHR43491:SF2">
    <property type="entry name" value="UDP-N-ACETYL-D-MANNOSAMINE DEHYDROGENASE"/>
    <property type="match status" value="1"/>
</dbReference>
<dbReference type="InterPro" id="IPR028359">
    <property type="entry name" value="UDP_ManNAc/GlcNAc_DH"/>
</dbReference>
<evidence type="ECO:0000259" key="4">
    <source>
        <dbReference type="SMART" id="SM00984"/>
    </source>
</evidence>
<accession>A0A3B1D3I9</accession>
<reference evidence="5" key="1">
    <citation type="submission" date="2018-06" db="EMBL/GenBank/DDBJ databases">
        <authorList>
            <person name="Zhirakovskaya E."/>
        </authorList>
    </citation>
    <scope>NUCLEOTIDE SEQUENCE</scope>
</reference>
<name>A0A3B1D3I9_9ZZZZ</name>
<dbReference type="SUPFAM" id="SSF52413">
    <property type="entry name" value="UDP-glucose/GDP-mannose dehydrogenase C-terminal domain"/>
    <property type="match status" value="1"/>
</dbReference>
<sequence>MTICEQLKNKQSKLAVVGLGYVGLPLAVEFGKKISTIGFDVKEKRVNELNQGIDLTNETSSEGLKSASFIEFTSDPSRLKEASFVIVAVPSPINKNKQPDLFFLKSASELIGKNLKQNAIIVFESTVYPGVTEDVCVPIIEKYSGLKCGKEFRVGYSPERINPGDKEHDVTSIIKIVSGMNKKTLEDVADVYNLVIKAGLYKAESIKCAEAAKVIENVQRDLNIALVNELAIIFHKLNIDTKAVLEAAGTKWNFIKMQPGLVGGHCIGVDPYYLTHKAEEIGYNPQVILSGRRINDSMGKYIAEQTIKKLIEADKTVKGSNVLIMGITFKENVSDIRNSKVIDVITELQEYGVNTQVIDPLALPEDIQKEYGIDLVKYNSKIKVDGMVIAVNHNEFKKILTVKTITEHFSETDGKGVVMDIKSLFKPEDFNQSNILYWRL</sequence>
<dbReference type="GO" id="GO:0051287">
    <property type="term" value="F:NAD binding"/>
    <property type="evidence" value="ECO:0007669"/>
    <property type="project" value="InterPro"/>
</dbReference>
<proteinExistence type="inferred from homology"/>
<dbReference type="InterPro" id="IPR001732">
    <property type="entry name" value="UDP-Glc/GDP-Man_DH_N"/>
</dbReference>
<dbReference type="GO" id="GO:0000271">
    <property type="term" value="P:polysaccharide biosynthetic process"/>
    <property type="evidence" value="ECO:0007669"/>
    <property type="project" value="InterPro"/>
</dbReference>
<dbReference type="InterPro" id="IPR008927">
    <property type="entry name" value="6-PGluconate_DH-like_C_sf"/>
</dbReference>
<keyword evidence="3" id="KW-0520">NAD</keyword>
<dbReference type="PIRSF" id="PIRSF500136">
    <property type="entry name" value="UDP_ManNAc_DH"/>
    <property type="match status" value="1"/>
</dbReference>
<dbReference type="PANTHER" id="PTHR43491">
    <property type="entry name" value="UDP-N-ACETYL-D-MANNOSAMINE DEHYDROGENASE"/>
    <property type="match status" value="1"/>
</dbReference>
<dbReference type="GO" id="GO:0047004">
    <property type="term" value="F:UDP-N-acetylglucosamine 6-dehydrogenase activity"/>
    <property type="evidence" value="ECO:0007669"/>
    <property type="project" value="UniProtKB-EC"/>
</dbReference>
<dbReference type="EMBL" id="UOGJ01000127">
    <property type="protein sequence ID" value="VAX37416.1"/>
    <property type="molecule type" value="Genomic_DNA"/>
</dbReference>
<dbReference type="EC" id="1.1.1.136" evidence="5"/>
<evidence type="ECO:0000256" key="3">
    <source>
        <dbReference type="ARBA" id="ARBA00023027"/>
    </source>
</evidence>
<dbReference type="InterPro" id="IPR014027">
    <property type="entry name" value="UDP-Glc/GDP-Man_DH_C"/>
</dbReference>
<dbReference type="InterPro" id="IPR036220">
    <property type="entry name" value="UDP-Glc/GDP-Man_DH_C_sf"/>
</dbReference>
<dbReference type="SMART" id="SM00984">
    <property type="entry name" value="UDPG_MGDP_dh_C"/>
    <property type="match status" value="1"/>
</dbReference>
<dbReference type="SUPFAM" id="SSF48179">
    <property type="entry name" value="6-phosphogluconate dehydrogenase C-terminal domain-like"/>
    <property type="match status" value="1"/>
</dbReference>
<dbReference type="Pfam" id="PF00984">
    <property type="entry name" value="UDPG_MGDP_dh"/>
    <property type="match status" value="1"/>
</dbReference>
<dbReference type="InterPro" id="IPR014026">
    <property type="entry name" value="UDP-Glc/GDP-Man_DH_dimer"/>
</dbReference>
<dbReference type="Pfam" id="PF03721">
    <property type="entry name" value="UDPG_MGDP_dh_N"/>
    <property type="match status" value="1"/>
</dbReference>
<gene>
    <name evidence="5" type="ORF">MNBD_UNCLBAC01-931</name>
</gene>
<evidence type="ECO:0000256" key="1">
    <source>
        <dbReference type="ARBA" id="ARBA00006601"/>
    </source>
</evidence>
<feature type="domain" description="UDP-glucose/GDP-mannose dehydrogenase C-terminal" evidence="4">
    <location>
        <begin position="323"/>
        <end position="427"/>
    </location>
</feature>
<evidence type="ECO:0000256" key="2">
    <source>
        <dbReference type="ARBA" id="ARBA00023002"/>
    </source>
</evidence>
<protein>
    <submittedName>
        <fullName evidence="5">UDP-N-acetyl-D-glucosamine 6-dehydrogenase</fullName>
        <ecNumber evidence="5">1.1.1.136</ecNumber>
    </submittedName>
</protein>
<dbReference type="NCBIfam" id="TIGR03026">
    <property type="entry name" value="NDP-sugDHase"/>
    <property type="match status" value="1"/>
</dbReference>
<dbReference type="InterPro" id="IPR017476">
    <property type="entry name" value="UDP-Glc/GDP-Man"/>
</dbReference>
<dbReference type="Pfam" id="PF03720">
    <property type="entry name" value="UDPG_MGDP_dh_C"/>
    <property type="match status" value="1"/>
</dbReference>
<keyword evidence="2 5" id="KW-0560">Oxidoreductase</keyword>
<dbReference type="InterPro" id="IPR036291">
    <property type="entry name" value="NAD(P)-bd_dom_sf"/>
</dbReference>
<organism evidence="5">
    <name type="scientific">hydrothermal vent metagenome</name>
    <dbReference type="NCBI Taxonomy" id="652676"/>
    <lineage>
        <taxon>unclassified sequences</taxon>
        <taxon>metagenomes</taxon>
        <taxon>ecological metagenomes</taxon>
    </lineage>
</organism>
<dbReference type="Gene3D" id="3.40.50.720">
    <property type="entry name" value="NAD(P)-binding Rossmann-like Domain"/>
    <property type="match status" value="2"/>
</dbReference>
<evidence type="ECO:0000313" key="5">
    <source>
        <dbReference type="EMBL" id="VAX37416.1"/>
    </source>
</evidence>
<comment type="similarity">
    <text evidence="1">Belongs to the UDP-glucose/GDP-mannose dehydrogenase family.</text>
</comment>